<dbReference type="EMBL" id="FNSV01000005">
    <property type="protein sequence ID" value="SED21778.1"/>
    <property type="molecule type" value="Genomic_DNA"/>
</dbReference>
<protein>
    <submittedName>
        <fullName evidence="3">Virulence factor Mce family protein</fullName>
    </submittedName>
</protein>
<dbReference type="InterPro" id="IPR052336">
    <property type="entry name" value="MlaD_Phospholipid_Transporter"/>
</dbReference>
<keyword evidence="4" id="KW-1185">Reference proteome</keyword>
<dbReference type="OrthoDB" id="4368973at2"/>
<evidence type="ECO:0000313" key="3">
    <source>
        <dbReference type="EMBL" id="SED21778.1"/>
    </source>
</evidence>
<dbReference type="InterPro" id="IPR003399">
    <property type="entry name" value="Mce/MlaD"/>
</dbReference>
<evidence type="ECO:0000259" key="2">
    <source>
        <dbReference type="Pfam" id="PF02470"/>
    </source>
</evidence>
<reference evidence="4" key="1">
    <citation type="submission" date="2016-10" db="EMBL/GenBank/DDBJ databases">
        <authorList>
            <person name="Varghese N."/>
            <person name="Submissions S."/>
        </authorList>
    </citation>
    <scope>NUCLEOTIDE SEQUENCE [LARGE SCALE GENOMIC DNA]</scope>
    <source>
        <strain evidence="4">DSM 44498</strain>
    </source>
</reference>
<dbReference type="PANTHER" id="PTHR33371">
    <property type="entry name" value="INTERMEMBRANE PHOSPHOLIPID TRANSPORT SYSTEM BINDING PROTEIN MLAD-RELATED"/>
    <property type="match status" value="1"/>
</dbReference>
<evidence type="ECO:0000313" key="4">
    <source>
        <dbReference type="Proteomes" id="UP000183561"/>
    </source>
</evidence>
<feature type="signal peptide" evidence="1">
    <location>
        <begin position="1"/>
        <end position="25"/>
    </location>
</feature>
<accession>A0A1H4YWP8</accession>
<feature type="domain" description="Mce/MlaD" evidence="2">
    <location>
        <begin position="43"/>
        <end position="116"/>
    </location>
</feature>
<sequence length="335" mass="35183">MNLSRRTRQLLCAASVSAVVLTVPACSLGPDDLPSVRGGVGDTYDLSLEFASVMNLPAGADVMMDGLRVGEVRSLQVSGSTVTVSAGVGSGTRIPADARAIVRQDTLLGDTYIAVTGDGEHSADGYLPAGGTIPVARTISPPQLEDTIAVLANFVNGGSIQRIEDVMARVNAVVPPLPAVRDAASVAALDLQDLAARTQEIDRTLTGLNETALSFDDRTDALSAMFDSSSVHYWRRLAISVVSHIGQILPSVGSVYEGGLWMVPMLNTLADTGDVARDVWDEGPDTTVVLSRFLRSRIVPFAQKPSVEIEGIESAGGDQIVADAENLLRMLGAVK</sequence>
<feature type="chain" id="PRO_5010339996" evidence="1">
    <location>
        <begin position="26"/>
        <end position="335"/>
    </location>
</feature>
<keyword evidence="1" id="KW-0732">Signal</keyword>
<dbReference type="RefSeq" id="WP_083395790.1">
    <property type="nucleotide sequence ID" value="NZ_FNSV01000005.1"/>
</dbReference>
<dbReference type="AlphaFoldDB" id="A0A1H4YWP8"/>
<dbReference type="PANTHER" id="PTHR33371:SF4">
    <property type="entry name" value="INTERMEMBRANE PHOSPHOLIPID TRANSPORT SYSTEM BINDING PROTEIN MLAD"/>
    <property type="match status" value="1"/>
</dbReference>
<dbReference type="Pfam" id="PF02470">
    <property type="entry name" value="MlaD"/>
    <property type="match status" value="1"/>
</dbReference>
<proteinExistence type="predicted"/>
<evidence type="ECO:0000256" key="1">
    <source>
        <dbReference type="SAM" id="SignalP"/>
    </source>
</evidence>
<organism evidence="3 4">
    <name type="scientific">Rhodococcus koreensis</name>
    <dbReference type="NCBI Taxonomy" id="99653"/>
    <lineage>
        <taxon>Bacteria</taxon>
        <taxon>Bacillati</taxon>
        <taxon>Actinomycetota</taxon>
        <taxon>Actinomycetes</taxon>
        <taxon>Mycobacteriales</taxon>
        <taxon>Nocardiaceae</taxon>
        <taxon>Rhodococcus</taxon>
    </lineage>
</organism>
<dbReference type="Proteomes" id="UP000183561">
    <property type="component" value="Unassembled WGS sequence"/>
</dbReference>
<name>A0A1H4YWP8_9NOCA</name>
<gene>
    <name evidence="3" type="ORF">SAMN04490239_7329</name>
</gene>